<comment type="caution">
    <text evidence="8">The sequence shown here is derived from an EMBL/GenBank/DDBJ whole genome shotgun (WGS) entry which is preliminary data.</text>
</comment>
<dbReference type="InterPro" id="IPR036388">
    <property type="entry name" value="WH-like_DNA-bd_sf"/>
</dbReference>
<sequence>MGHDQWSRLMRLALDGDQVAYRMLLRALVPHLRGRVRQVLMRAGRGQADVEDIVQETLLAVHLKRATWDRSMPLTPWLNAVTRHKTIDLLRRVGARGEVDLDDAVETLAAPDDGGESQLDVQRMLSALDGRQRQIVEQVSLAGRSAAEVGGQLGMSEGAVRVALHRALRQLARTFKGRADAD</sequence>
<keyword evidence="2" id="KW-0805">Transcription regulation</keyword>
<dbReference type="NCBIfam" id="TIGR02937">
    <property type="entry name" value="sigma70-ECF"/>
    <property type="match status" value="1"/>
</dbReference>
<dbReference type="InterPro" id="IPR013324">
    <property type="entry name" value="RNA_pol_sigma_r3/r4-like"/>
</dbReference>
<dbReference type="InterPro" id="IPR013249">
    <property type="entry name" value="RNA_pol_sigma70_r4_t2"/>
</dbReference>
<evidence type="ECO:0000256" key="2">
    <source>
        <dbReference type="ARBA" id="ARBA00023015"/>
    </source>
</evidence>
<feature type="domain" description="RNA polymerase sigma-70 region 2" evidence="6">
    <location>
        <begin position="29"/>
        <end position="93"/>
    </location>
</feature>
<comment type="similarity">
    <text evidence="1">Belongs to the sigma-70 factor family. ECF subfamily.</text>
</comment>
<evidence type="ECO:0000313" key="9">
    <source>
        <dbReference type="Proteomes" id="UP001596060"/>
    </source>
</evidence>
<protein>
    <submittedName>
        <fullName evidence="8">Sigma-70 family RNA polymerase sigma factor</fullName>
    </submittedName>
</protein>
<dbReference type="InterPro" id="IPR013325">
    <property type="entry name" value="RNA_pol_sigma_r2"/>
</dbReference>
<dbReference type="Pfam" id="PF04542">
    <property type="entry name" value="Sigma70_r2"/>
    <property type="match status" value="1"/>
</dbReference>
<dbReference type="PANTHER" id="PTHR43133:SF58">
    <property type="entry name" value="ECF RNA POLYMERASE SIGMA FACTOR SIGD"/>
    <property type="match status" value="1"/>
</dbReference>
<dbReference type="InterPro" id="IPR007627">
    <property type="entry name" value="RNA_pol_sigma70_r2"/>
</dbReference>
<dbReference type="InterPro" id="IPR039425">
    <property type="entry name" value="RNA_pol_sigma-70-like"/>
</dbReference>
<feature type="domain" description="RNA polymerase sigma factor 70 region 4 type 2" evidence="7">
    <location>
        <begin position="120"/>
        <end position="171"/>
    </location>
</feature>
<dbReference type="PANTHER" id="PTHR43133">
    <property type="entry name" value="RNA POLYMERASE ECF-TYPE SIGMA FACTO"/>
    <property type="match status" value="1"/>
</dbReference>
<dbReference type="InterPro" id="IPR014284">
    <property type="entry name" value="RNA_pol_sigma-70_dom"/>
</dbReference>
<dbReference type="NCBIfam" id="NF009165">
    <property type="entry name" value="PRK12512.1"/>
    <property type="match status" value="1"/>
</dbReference>
<dbReference type="CDD" id="cd06171">
    <property type="entry name" value="Sigma70_r4"/>
    <property type="match status" value="1"/>
</dbReference>
<dbReference type="Proteomes" id="UP001596060">
    <property type="component" value="Unassembled WGS sequence"/>
</dbReference>
<accession>A0ABW0P4W5</accession>
<evidence type="ECO:0000259" key="6">
    <source>
        <dbReference type="Pfam" id="PF04542"/>
    </source>
</evidence>
<evidence type="ECO:0000256" key="3">
    <source>
        <dbReference type="ARBA" id="ARBA00023082"/>
    </source>
</evidence>
<organism evidence="8 9">
    <name type="scientific">Bosea massiliensis</name>
    <dbReference type="NCBI Taxonomy" id="151419"/>
    <lineage>
        <taxon>Bacteria</taxon>
        <taxon>Pseudomonadati</taxon>
        <taxon>Pseudomonadota</taxon>
        <taxon>Alphaproteobacteria</taxon>
        <taxon>Hyphomicrobiales</taxon>
        <taxon>Boseaceae</taxon>
        <taxon>Bosea</taxon>
    </lineage>
</organism>
<evidence type="ECO:0000259" key="7">
    <source>
        <dbReference type="Pfam" id="PF08281"/>
    </source>
</evidence>
<dbReference type="RefSeq" id="WP_377817550.1">
    <property type="nucleotide sequence ID" value="NZ_JBHSLU010000068.1"/>
</dbReference>
<dbReference type="SUPFAM" id="SSF88946">
    <property type="entry name" value="Sigma2 domain of RNA polymerase sigma factors"/>
    <property type="match status" value="1"/>
</dbReference>
<evidence type="ECO:0000313" key="8">
    <source>
        <dbReference type="EMBL" id="MFC5507741.1"/>
    </source>
</evidence>
<evidence type="ECO:0000256" key="4">
    <source>
        <dbReference type="ARBA" id="ARBA00023125"/>
    </source>
</evidence>
<reference evidence="9" key="1">
    <citation type="journal article" date="2019" name="Int. J. Syst. Evol. Microbiol.">
        <title>The Global Catalogue of Microorganisms (GCM) 10K type strain sequencing project: providing services to taxonomists for standard genome sequencing and annotation.</title>
        <authorList>
            <consortium name="The Broad Institute Genomics Platform"/>
            <consortium name="The Broad Institute Genome Sequencing Center for Infectious Disease"/>
            <person name="Wu L."/>
            <person name="Ma J."/>
        </authorList>
    </citation>
    <scope>NUCLEOTIDE SEQUENCE [LARGE SCALE GENOMIC DNA]</scope>
    <source>
        <strain evidence="9">CCUG 43117</strain>
    </source>
</reference>
<dbReference type="EMBL" id="JBHSLU010000068">
    <property type="protein sequence ID" value="MFC5507741.1"/>
    <property type="molecule type" value="Genomic_DNA"/>
</dbReference>
<name>A0ABW0P4W5_9HYPH</name>
<keyword evidence="4" id="KW-0238">DNA-binding</keyword>
<evidence type="ECO:0000256" key="1">
    <source>
        <dbReference type="ARBA" id="ARBA00010641"/>
    </source>
</evidence>
<keyword evidence="3" id="KW-0731">Sigma factor</keyword>
<dbReference type="SUPFAM" id="SSF88659">
    <property type="entry name" value="Sigma3 and sigma4 domains of RNA polymerase sigma factors"/>
    <property type="match status" value="1"/>
</dbReference>
<dbReference type="Gene3D" id="1.10.1740.10">
    <property type="match status" value="1"/>
</dbReference>
<dbReference type="Pfam" id="PF08281">
    <property type="entry name" value="Sigma70_r4_2"/>
    <property type="match status" value="1"/>
</dbReference>
<evidence type="ECO:0000256" key="5">
    <source>
        <dbReference type="ARBA" id="ARBA00023163"/>
    </source>
</evidence>
<dbReference type="Gene3D" id="1.10.10.10">
    <property type="entry name" value="Winged helix-like DNA-binding domain superfamily/Winged helix DNA-binding domain"/>
    <property type="match status" value="1"/>
</dbReference>
<proteinExistence type="inferred from homology"/>
<keyword evidence="9" id="KW-1185">Reference proteome</keyword>
<keyword evidence="5" id="KW-0804">Transcription</keyword>
<gene>
    <name evidence="8" type="ORF">ACFPN9_21070</name>
</gene>